<dbReference type="InterPro" id="IPR051196">
    <property type="entry name" value="RSAD2/Viperin_antiviral"/>
</dbReference>
<organism evidence="9 10">
    <name type="scientific">Acaulospora morrowiae</name>
    <dbReference type="NCBI Taxonomy" id="94023"/>
    <lineage>
        <taxon>Eukaryota</taxon>
        <taxon>Fungi</taxon>
        <taxon>Fungi incertae sedis</taxon>
        <taxon>Mucoromycota</taxon>
        <taxon>Glomeromycotina</taxon>
        <taxon>Glomeromycetes</taxon>
        <taxon>Diversisporales</taxon>
        <taxon>Acaulosporaceae</taxon>
        <taxon>Acaulospora</taxon>
    </lineage>
</organism>
<dbReference type="GO" id="GO:0003824">
    <property type="term" value="F:catalytic activity"/>
    <property type="evidence" value="ECO:0007669"/>
    <property type="project" value="InterPro"/>
</dbReference>
<keyword evidence="10" id="KW-1185">Reference proteome</keyword>
<feature type="domain" description="Radical SAM core" evidence="8">
    <location>
        <begin position="31"/>
        <end position="247"/>
    </location>
</feature>
<dbReference type="EMBL" id="CAJVPV010001687">
    <property type="protein sequence ID" value="CAG8505024.1"/>
    <property type="molecule type" value="Genomic_DNA"/>
</dbReference>
<sequence length="328" mass="37957">MILFIIFSTVLLITLTYKLRSNFKLTASNKETIPISVNFHFTRNCNYECGFCFHTAKNSAMPTLESSKVVLQKLSNAGMKKLNFAGGEPFLYPKYLQHLLRYSKQVLHLESVSIVSNGSKITKKFLDENKDYIDILAISCDSFDESTNIKIGRGKGNHVEKLKELSRWCKEYNIKFKLNTVVNKFNYFQDMNKHIEMIQPFRWKCFQVLIIDNENGGENTLRDARDFVISDQEYDDFVKRHRRQKCMVVEGNKVMRNSYLILDENLCFLNCQGNDKRPTECLTNVDVSKALIQAGWDQNSFSKRSGVYDWSKSSKPSCGGDNSKLLDW</sequence>
<dbReference type="SFLD" id="SFLDG01088">
    <property type="entry name" value="antiviral_proteins"/>
    <property type="match status" value="1"/>
</dbReference>
<dbReference type="InterPro" id="IPR058240">
    <property type="entry name" value="rSAM_sf"/>
</dbReference>
<evidence type="ECO:0000256" key="5">
    <source>
        <dbReference type="ARBA" id="ARBA00023004"/>
    </source>
</evidence>
<evidence type="ECO:0000313" key="9">
    <source>
        <dbReference type="EMBL" id="CAG8505024.1"/>
    </source>
</evidence>
<gene>
    <name evidence="9" type="ORF">AMORRO_LOCUS3442</name>
</gene>
<protein>
    <submittedName>
        <fullName evidence="9">11831_t:CDS:1</fullName>
    </submittedName>
</protein>
<dbReference type="PANTHER" id="PTHR21339:SF0">
    <property type="entry name" value="S-ADENOSYLMETHIONINE-DEPENDENT NUCLEOTIDE DEHYDRATASE RSAD2"/>
    <property type="match status" value="1"/>
</dbReference>
<dbReference type="SFLD" id="SFLDF00318">
    <property type="entry name" value="Viperin"/>
    <property type="match status" value="1"/>
</dbReference>
<evidence type="ECO:0000256" key="1">
    <source>
        <dbReference type="ARBA" id="ARBA00001966"/>
    </source>
</evidence>
<dbReference type="NCBIfam" id="NF038283">
    <property type="entry name" value="viperin_w_prok"/>
    <property type="match status" value="1"/>
</dbReference>
<dbReference type="SMART" id="SM00729">
    <property type="entry name" value="Elp3"/>
    <property type="match status" value="1"/>
</dbReference>
<dbReference type="InterPro" id="IPR013785">
    <property type="entry name" value="Aldolase_TIM"/>
</dbReference>
<keyword evidence="2" id="KW-0004">4Fe-4S</keyword>
<dbReference type="SUPFAM" id="SSF102114">
    <property type="entry name" value="Radical SAM enzymes"/>
    <property type="match status" value="1"/>
</dbReference>
<keyword evidence="3" id="KW-0949">S-adenosyl-L-methionine</keyword>
<dbReference type="PROSITE" id="PS51918">
    <property type="entry name" value="RADICAL_SAM"/>
    <property type="match status" value="1"/>
</dbReference>
<evidence type="ECO:0000256" key="3">
    <source>
        <dbReference type="ARBA" id="ARBA00022691"/>
    </source>
</evidence>
<evidence type="ECO:0000256" key="2">
    <source>
        <dbReference type="ARBA" id="ARBA00022485"/>
    </source>
</evidence>
<evidence type="ECO:0000256" key="7">
    <source>
        <dbReference type="ARBA" id="ARBA00023118"/>
    </source>
</evidence>
<reference evidence="9" key="1">
    <citation type="submission" date="2021-06" db="EMBL/GenBank/DDBJ databases">
        <authorList>
            <person name="Kallberg Y."/>
            <person name="Tangrot J."/>
            <person name="Rosling A."/>
        </authorList>
    </citation>
    <scope>NUCLEOTIDE SEQUENCE</scope>
    <source>
        <strain evidence="9">CL551</strain>
    </source>
</reference>
<dbReference type="Pfam" id="PF04055">
    <property type="entry name" value="Radical_SAM"/>
    <property type="match status" value="1"/>
</dbReference>
<dbReference type="SFLD" id="SFLDG01067">
    <property type="entry name" value="SPASM/twitch_domain_containing"/>
    <property type="match status" value="1"/>
</dbReference>
<dbReference type="GO" id="GO:0046872">
    <property type="term" value="F:metal ion binding"/>
    <property type="evidence" value="ECO:0007669"/>
    <property type="project" value="UniProtKB-KW"/>
</dbReference>
<dbReference type="Proteomes" id="UP000789342">
    <property type="component" value="Unassembled WGS sequence"/>
</dbReference>
<dbReference type="SFLD" id="SFLDS00029">
    <property type="entry name" value="Radical_SAM"/>
    <property type="match status" value="1"/>
</dbReference>
<dbReference type="CDD" id="cd01335">
    <property type="entry name" value="Radical_SAM"/>
    <property type="match status" value="1"/>
</dbReference>
<accession>A0A9N9F2X9</accession>
<dbReference type="OrthoDB" id="549750at2759"/>
<comment type="cofactor">
    <cofactor evidence="1">
        <name>[4Fe-4S] cluster</name>
        <dbReference type="ChEBI" id="CHEBI:49883"/>
    </cofactor>
</comment>
<dbReference type="GO" id="GO:0051607">
    <property type="term" value="P:defense response to virus"/>
    <property type="evidence" value="ECO:0007669"/>
    <property type="project" value="UniProtKB-KW"/>
</dbReference>
<dbReference type="InterPro" id="IPR007197">
    <property type="entry name" value="rSAM"/>
</dbReference>
<name>A0A9N9F2X9_9GLOM</name>
<dbReference type="PANTHER" id="PTHR21339">
    <property type="entry name" value="RADICAL S-ADENOSYL METHIONINE DOMAIN-CONTAINING PROTEIN 2"/>
    <property type="match status" value="1"/>
</dbReference>
<comment type="caution">
    <text evidence="9">The sequence shown here is derived from an EMBL/GenBank/DDBJ whole genome shotgun (WGS) entry which is preliminary data.</text>
</comment>
<evidence type="ECO:0000259" key="8">
    <source>
        <dbReference type="PROSITE" id="PS51918"/>
    </source>
</evidence>
<evidence type="ECO:0000313" key="10">
    <source>
        <dbReference type="Proteomes" id="UP000789342"/>
    </source>
</evidence>
<dbReference type="Gene3D" id="3.20.20.70">
    <property type="entry name" value="Aldolase class I"/>
    <property type="match status" value="1"/>
</dbReference>
<keyword evidence="7" id="KW-0051">Antiviral defense</keyword>
<proteinExistence type="predicted"/>
<dbReference type="GO" id="GO:0051539">
    <property type="term" value="F:4 iron, 4 sulfur cluster binding"/>
    <property type="evidence" value="ECO:0007669"/>
    <property type="project" value="UniProtKB-KW"/>
</dbReference>
<dbReference type="AlphaFoldDB" id="A0A9N9F2X9"/>
<keyword evidence="5" id="KW-0408">Iron</keyword>
<keyword evidence="4" id="KW-0479">Metal-binding</keyword>
<evidence type="ECO:0000256" key="4">
    <source>
        <dbReference type="ARBA" id="ARBA00022723"/>
    </source>
</evidence>
<evidence type="ECO:0000256" key="6">
    <source>
        <dbReference type="ARBA" id="ARBA00023014"/>
    </source>
</evidence>
<dbReference type="InterPro" id="IPR006638">
    <property type="entry name" value="Elp3/MiaA/NifB-like_rSAM"/>
</dbReference>
<keyword evidence="6" id="KW-0411">Iron-sulfur</keyword>